<accession>A0A699SD28</accession>
<proteinExistence type="predicted"/>
<keyword evidence="1" id="KW-0175">Coiled coil</keyword>
<name>A0A699SD28_TANCI</name>
<evidence type="ECO:0000256" key="1">
    <source>
        <dbReference type="SAM" id="Coils"/>
    </source>
</evidence>
<protein>
    <submittedName>
        <fullName evidence="2">Uncharacterized protein</fullName>
    </submittedName>
</protein>
<sequence>GKEYGRKIVPAENPTKNALIAQDEFGGYDWSYQVEEEHPTNYALMALTSSGSSSSSDSEAVFEEKINILNLKGRIRDNALVEYTKKLEKAEKERDELKLTVEKYQNSSKYLNILLESLGYKAASPVVENFVNSSKMIKNQ</sequence>
<reference evidence="2" key="1">
    <citation type="journal article" date="2019" name="Sci. Rep.">
        <title>Draft genome of Tanacetum cinerariifolium, the natural source of mosquito coil.</title>
        <authorList>
            <person name="Yamashiro T."/>
            <person name="Shiraishi A."/>
            <person name="Satake H."/>
            <person name="Nakayama K."/>
        </authorList>
    </citation>
    <scope>NUCLEOTIDE SEQUENCE</scope>
</reference>
<feature type="non-terminal residue" evidence="2">
    <location>
        <position position="1"/>
    </location>
</feature>
<organism evidence="2">
    <name type="scientific">Tanacetum cinerariifolium</name>
    <name type="common">Dalmatian daisy</name>
    <name type="synonym">Chrysanthemum cinerariifolium</name>
    <dbReference type="NCBI Taxonomy" id="118510"/>
    <lineage>
        <taxon>Eukaryota</taxon>
        <taxon>Viridiplantae</taxon>
        <taxon>Streptophyta</taxon>
        <taxon>Embryophyta</taxon>
        <taxon>Tracheophyta</taxon>
        <taxon>Spermatophyta</taxon>
        <taxon>Magnoliopsida</taxon>
        <taxon>eudicotyledons</taxon>
        <taxon>Gunneridae</taxon>
        <taxon>Pentapetalae</taxon>
        <taxon>asterids</taxon>
        <taxon>campanulids</taxon>
        <taxon>Asterales</taxon>
        <taxon>Asteraceae</taxon>
        <taxon>Asteroideae</taxon>
        <taxon>Anthemideae</taxon>
        <taxon>Anthemidinae</taxon>
        <taxon>Tanacetum</taxon>
    </lineage>
</organism>
<comment type="caution">
    <text evidence="2">The sequence shown here is derived from an EMBL/GenBank/DDBJ whole genome shotgun (WGS) entry which is preliminary data.</text>
</comment>
<dbReference type="AlphaFoldDB" id="A0A699SD28"/>
<evidence type="ECO:0000313" key="2">
    <source>
        <dbReference type="EMBL" id="GFC95559.1"/>
    </source>
</evidence>
<feature type="coiled-coil region" evidence="1">
    <location>
        <begin position="80"/>
        <end position="107"/>
    </location>
</feature>
<dbReference type="EMBL" id="BKCJ011155115">
    <property type="protein sequence ID" value="GFC95559.1"/>
    <property type="molecule type" value="Genomic_DNA"/>
</dbReference>
<gene>
    <name evidence="2" type="ORF">Tci_867529</name>
</gene>